<evidence type="ECO:0000256" key="6">
    <source>
        <dbReference type="ARBA" id="ARBA00022490"/>
    </source>
</evidence>
<keyword evidence="5" id="KW-1003">Cell membrane</keyword>
<accession>A0A521G5G4</accession>
<dbReference type="Gene3D" id="2.40.50.140">
    <property type="entry name" value="Nucleic acid-binding proteins"/>
    <property type="match status" value="1"/>
</dbReference>
<keyword evidence="13" id="KW-0255">Endonuclease</keyword>
<gene>
    <name evidence="20" type="ORF">CDV28_10136</name>
</gene>
<evidence type="ECO:0000256" key="17">
    <source>
        <dbReference type="ARBA" id="ARBA00023136"/>
    </source>
</evidence>
<feature type="compositionally biased region" description="Basic residues" evidence="18">
    <location>
        <begin position="49"/>
        <end position="58"/>
    </location>
</feature>
<dbReference type="EMBL" id="NQJD01000001">
    <property type="protein sequence ID" value="TAA76141.1"/>
    <property type="molecule type" value="Genomic_DNA"/>
</dbReference>
<dbReference type="Pfam" id="PF10150">
    <property type="entry name" value="RNase_E_G"/>
    <property type="match status" value="1"/>
</dbReference>
<feature type="domain" description="S1 motif" evidence="19">
    <location>
        <begin position="291"/>
        <end position="385"/>
    </location>
</feature>
<dbReference type="GO" id="GO:0016787">
    <property type="term" value="F:hydrolase activity"/>
    <property type="evidence" value="ECO:0007669"/>
    <property type="project" value="UniProtKB-KW"/>
</dbReference>
<dbReference type="GO" id="GO:0008033">
    <property type="term" value="P:tRNA processing"/>
    <property type="evidence" value="ECO:0007669"/>
    <property type="project" value="UniProtKB-KW"/>
</dbReference>
<dbReference type="GO" id="GO:0006364">
    <property type="term" value="P:rRNA processing"/>
    <property type="evidence" value="ECO:0007669"/>
    <property type="project" value="UniProtKB-KW"/>
</dbReference>
<dbReference type="CDD" id="cd04453">
    <property type="entry name" value="S1_RNase_E"/>
    <property type="match status" value="1"/>
</dbReference>
<comment type="subcellular location">
    <subcellularLocation>
        <location evidence="2">Cytoplasm</location>
    </subcellularLocation>
</comment>
<protein>
    <recommendedName>
        <fullName evidence="4">Ribonuclease G</fullName>
    </recommendedName>
</protein>
<comment type="cofactor">
    <cofactor evidence="1">
        <name>Mg(2+)</name>
        <dbReference type="ChEBI" id="CHEBI:18420"/>
    </cofactor>
</comment>
<evidence type="ECO:0000256" key="13">
    <source>
        <dbReference type="ARBA" id="ARBA00022759"/>
    </source>
</evidence>
<evidence type="ECO:0000256" key="5">
    <source>
        <dbReference type="ARBA" id="ARBA00022475"/>
    </source>
</evidence>
<sequence length="750" mass="83675">MTDEAEKTAGDQQEKKVRKVSTGAWWKSGGAEQEAKEAVKEEPLPEKKAPRKRTPRKKKTEEPTAEAVPLTPESAAPEATESVDFLQKPHSAAIQPTGRTQRSAPTPRRAASSIGAGPRACPASARGLVKEEQPQSPPVPANAALESTAVAEEVTAETAAATSEENKELPAKKKRPRRRGKKKTEEVSQENPTATETVSAVLGTTAGEPSQRKKRPDRHSQRSRVEEDDDSDEVLDDEPLETESSGERGKKVCAKLLINAEEPEECRIAIVENGRLESFHVTTAVQERTKNNIYKGRIVSIEANLQAAFVEIGTGRNGFLPFSDIHPEYYKEDISEQSRTLIRQQQWRKLKIEDVINKGQEVLVQVVKEVTGNKGANMTTFLSLPGRCLVLMPGSDSTGISRKISGEERRSELRQLMVGLSLPEGIGYIIRTASAEITKVALEEDLAHLLSLWSEIKQRGQSLPSPALVYEDQDTVVRFLRDHFVPEIQEIIVDTQDSYDQVARFVSTLPERQRKVQVKLHRGVKPIFNQHSIEEQIESIYQPQVQLPSGGSIVIDPTEALVAIDVNSGRTSQKGDFDKSIFLANMEAADELTRQLRLRDLGGLIVVDFIDMRNNTHIKEVERQVKNAMKRDKAKVDISRISRFGLMQISRQKMGAPIEKGSYNCCEYCGGRGVIRSVETLALYYLRRIQTGVSRKKVRRVEARLPLEVGQYLLNKKRLEINELESKHQAAIEILLCPDMKPGDNKIDFI</sequence>
<dbReference type="GO" id="GO:0004540">
    <property type="term" value="F:RNA nuclease activity"/>
    <property type="evidence" value="ECO:0007669"/>
    <property type="project" value="InterPro"/>
</dbReference>
<feature type="compositionally biased region" description="Basic residues" evidence="18">
    <location>
        <begin position="172"/>
        <end position="182"/>
    </location>
</feature>
<keyword evidence="16" id="KW-0694">RNA-binding</keyword>
<keyword evidence="10" id="KW-0540">Nuclease</keyword>
<evidence type="ECO:0000256" key="3">
    <source>
        <dbReference type="ARBA" id="ARBA00005663"/>
    </source>
</evidence>
<keyword evidence="14 20" id="KW-0378">Hydrolase</keyword>
<keyword evidence="7" id="KW-0997">Cell inner membrane</keyword>
<keyword evidence="11" id="KW-0479">Metal-binding</keyword>
<name>A0A521G5G4_9BACT</name>
<comment type="similarity">
    <text evidence="3">Belongs to the RNase E/G family. RNase G subfamily.</text>
</comment>
<dbReference type="GO" id="GO:0005737">
    <property type="term" value="C:cytoplasm"/>
    <property type="evidence" value="ECO:0007669"/>
    <property type="project" value="UniProtKB-SubCell"/>
</dbReference>
<dbReference type="InterPro" id="IPR004659">
    <property type="entry name" value="RNase_E/G"/>
</dbReference>
<dbReference type="InterPro" id="IPR012340">
    <property type="entry name" value="NA-bd_OB-fold"/>
</dbReference>
<feature type="compositionally biased region" description="Acidic residues" evidence="18">
    <location>
        <begin position="226"/>
        <end position="241"/>
    </location>
</feature>
<dbReference type="NCBIfam" id="TIGR00757">
    <property type="entry name" value="RNaseEG"/>
    <property type="match status" value="1"/>
</dbReference>
<evidence type="ECO:0000256" key="18">
    <source>
        <dbReference type="SAM" id="MobiDB-lite"/>
    </source>
</evidence>
<evidence type="ECO:0000256" key="16">
    <source>
        <dbReference type="ARBA" id="ARBA00022884"/>
    </source>
</evidence>
<dbReference type="Gene3D" id="3.40.1260.20">
    <property type="entry name" value="Ribonuclease E, catalytic domain"/>
    <property type="match status" value="1"/>
</dbReference>
<feature type="compositionally biased region" description="Basic and acidic residues" evidence="18">
    <location>
        <begin position="33"/>
        <end position="48"/>
    </location>
</feature>
<evidence type="ECO:0000256" key="14">
    <source>
        <dbReference type="ARBA" id="ARBA00022801"/>
    </source>
</evidence>
<evidence type="ECO:0000256" key="9">
    <source>
        <dbReference type="ARBA" id="ARBA00022694"/>
    </source>
</evidence>
<dbReference type="InterPro" id="IPR003029">
    <property type="entry name" value="S1_domain"/>
</dbReference>
<evidence type="ECO:0000256" key="12">
    <source>
        <dbReference type="ARBA" id="ARBA00022730"/>
    </source>
</evidence>
<keyword evidence="15" id="KW-0460">Magnesium</keyword>
<dbReference type="Proteomes" id="UP000316238">
    <property type="component" value="Unassembled WGS sequence"/>
</dbReference>
<feature type="compositionally biased region" description="Low complexity" evidence="18">
    <location>
        <begin position="143"/>
        <end position="163"/>
    </location>
</feature>
<reference evidence="20" key="1">
    <citation type="submission" date="2017-07" db="EMBL/GenBank/DDBJ databases">
        <title>The cable genome - Insights into the physiology and evolution of filamentous bacteria capable of sulfide oxidation via long distance electron transfer.</title>
        <authorList>
            <person name="Thorup C."/>
            <person name="Bjerg J.T."/>
            <person name="Schreiber L."/>
            <person name="Nielsen L.P."/>
            <person name="Kjeldsen K.U."/>
            <person name="Boesen T."/>
            <person name="Boggild A."/>
            <person name="Meysman F."/>
            <person name="Geelhoed J."/>
            <person name="Schramm A."/>
        </authorList>
    </citation>
    <scope>NUCLEOTIDE SEQUENCE [LARGE SCALE GENOMIC DNA]</scope>
    <source>
        <strain evidence="20">GS</strain>
    </source>
</reference>
<keyword evidence="21" id="KW-1185">Reference proteome</keyword>
<dbReference type="InterPro" id="IPR048583">
    <property type="entry name" value="RNase_E_G_thioredoxin-like"/>
</dbReference>
<evidence type="ECO:0000256" key="4">
    <source>
        <dbReference type="ARBA" id="ARBA00017719"/>
    </source>
</evidence>
<proteinExistence type="inferred from homology"/>
<evidence type="ECO:0000259" key="19">
    <source>
        <dbReference type="PROSITE" id="PS50126"/>
    </source>
</evidence>
<keyword evidence="9" id="KW-0819">tRNA processing</keyword>
<organism evidence="20 21">
    <name type="scientific">Candidatus Electronema aureum</name>
    <dbReference type="NCBI Taxonomy" id="2005002"/>
    <lineage>
        <taxon>Bacteria</taxon>
        <taxon>Pseudomonadati</taxon>
        <taxon>Thermodesulfobacteriota</taxon>
        <taxon>Desulfobulbia</taxon>
        <taxon>Desulfobulbales</taxon>
        <taxon>Desulfobulbaceae</taxon>
        <taxon>Candidatus Electronema</taxon>
    </lineage>
</organism>
<dbReference type="PANTHER" id="PTHR30001:SF1">
    <property type="entry name" value="RIBONUCLEASE E_G-LIKE PROTEIN, CHLOROPLASTIC"/>
    <property type="match status" value="1"/>
</dbReference>
<dbReference type="InterPro" id="IPR019307">
    <property type="entry name" value="RNA-bd_AU-1/RNase_E/G"/>
</dbReference>
<keyword evidence="17" id="KW-0472">Membrane</keyword>
<evidence type="ECO:0000256" key="15">
    <source>
        <dbReference type="ARBA" id="ARBA00022842"/>
    </source>
</evidence>
<feature type="compositionally biased region" description="Basic and acidic residues" evidence="18">
    <location>
        <begin position="1"/>
        <end position="15"/>
    </location>
</feature>
<dbReference type="PANTHER" id="PTHR30001">
    <property type="entry name" value="RIBONUCLEASE"/>
    <property type="match status" value="1"/>
</dbReference>
<evidence type="ECO:0000256" key="10">
    <source>
        <dbReference type="ARBA" id="ARBA00022722"/>
    </source>
</evidence>
<feature type="region of interest" description="Disordered" evidence="18">
    <location>
        <begin position="1"/>
        <end position="248"/>
    </location>
</feature>
<dbReference type="GO" id="GO:0046872">
    <property type="term" value="F:metal ion binding"/>
    <property type="evidence" value="ECO:0007669"/>
    <property type="project" value="UniProtKB-KW"/>
</dbReference>
<dbReference type="GO" id="GO:0004519">
    <property type="term" value="F:endonuclease activity"/>
    <property type="evidence" value="ECO:0007669"/>
    <property type="project" value="UniProtKB-KW"/>
</dbReference>
<dbReference type="GO" id="GO:0019843">
    <property type="term" value="F:rRNA binding"/>
    <property type="evidence" value="ECO:0007669"/>
    <property type="project" value="UniProtKB-KW"/>
</dbReference>
<dbReference type="AlphaFoldDB" id="A0A521G5G4"/>
<dbReference type="SUPFAM" id="SSF50249">
    <property type="entry name" value="Nucleic acid-binding proteins"/>
    <property type="match status" value="1"/>
</dbReference>
<keyword evidence="12" id="KW-0699">rRNA-binding</keyword>
<evidence type="ECO:0000313" key="21">
    <source>
        <dbReference type="Proteomes" id="UP000316238"/>
    </source>
</evidence>
<dbReference type="SMART" id="SM00316">
    <property type="entry name" value="S1"/>
    <property type="match status" value="1"/>
</dbReference>
<dbReference type="Pfam" id="PF00575">
    <property type="entry name" value="S1"/>
    <property type="match status" value="1"/>
</dbReference>
<feature type="compositionally biased region" description="Polar residues" evidence="18">
    <location>
        <begin position="189"/>
        <end position="198"/>
    </location>
</feature>
<comment type="caution">
    <text evidence="20">The sequence shown here is derived from an EMBL/GenBank/DDBJ whole genome shotgun (WGS) entry which is preliminary data.</text>
</comment>
<keyword evidence="6" id="KW-0963">Cytoplasm</keyword>
<keyword evidence="8" id="KW-0698">rRNA processing</keyword>
<dbReference type="PROSITE" id="PS50126">
    <property type="entry name" value="S1"/>
    <property type="match status" value="1"/>
</dbReference>
<evidence type="ECO:0000256" key="8">
    <source>
        <dbReference type="ARBA" id="ARBA00022552"/>
    </source>
</evidence>
<evidence type="ECO:0000313" key="20">
    <source>
        <dbReference type="EMBL" id="TAA76141.1"/>
    </source>
</evidence>
<evidence type="ECO:0000256" key="7">
    <source>
        <dbReference type="ARBA" id="ARBA00022519"/>
    </source>
</evidence>
<evidence type="ECO:0000256" key="1">
    <source>
        <dbReference type="ARBA" id="ARBA00001946"/>
    </source>
</evidence>
<evidence type="ECO:0000256" key="2">
    <source>
        <dbReference type="ARBA" id="ARBA00004496"/>
    </source>
</evidence>
<dbReference type="Pfam" id="PF20833">
    <property type="entry name" value="RNase_E_G_Thio"/>
    <property type="match status" value="1"/>
</dbReference>
<evidence type="ECO:0000256" key="11">
    <source>
        <dbReference type="ARBA" id="ARBA00022723"/>
    </source>
</evidence>